<dbReference type="Pfam" id="PF09900">
    <property type="entry name" value="DUF2127"/>
    <property type="match status" value="1"/>
</dbReference>
<organism evidence="2 3">
    <name type="scientific">Leifsonia shinshuensis</name>
    <dbReference type="NCBI Taxonomy" id="150026"/>
    <lineage>
        <taxon>Bacteria</taxon>
        <taxon>Bacillati</taxon>
        <taxon>Actinomycetota</taxon>
        <taxon>Actinomycetes</taxon>
        <taxon>Micrococcales</taxon>
        <taxon>Microbacteriaceae</taxon>
        <taxon>Leifsonia</taxon>
    </lineage>
</organism>
<gene>
    <name evidence="2" type="ORF">F1C12_02855</name>
</gene>
<keyword evidence="1" id="KW-0472">Membrane</keyword>
<accession>A0A7G6Y6R1</accession>
<dbReference type="InterPro" id="IPR021125">
    <property type="entry name" value="DUF2127"/>
</dbReference>
<evidence type="ECO:0000256" key="1">
    <source>
        <dbReference type="SAM" id="Phobius"/>
    </source>
</evidence>
<feature type="transmembrane region" description="Helical" evidence="1">
    <location>
        <begin position="21"/>
        <end position="47"/>
    </location>
</feature>
<feature type="transmembrane region" description="Helical" evidence="1">
    <location>
        <begin position="114"/>
        <end position="133"/>
    </location>
</feature>
<protein>
    <submittedName>
        <fullName evidence="2">DUF2127 domain-containing protein</fullName>
    </submittedName>
</protein>
<feature type="transmembrane region" description="Helical" evidence="1">
    <location>
        <begin position="87"/>
        <end position="107"/>
    </location>
</feature>
<sequence length="184" mass="20641">MSTERDAEHGTIDRRERFLEVLFRVTLVLKGADGVLELIGGVLLLFLTPQRMNAVVVFLTQHELGEDPNDPVSNWIVHFGHTLTGSATLFGAVYLLLHGVVKVVLVWAVLKEQLWAYPWMIGFLAVFIGWQGWELARHFSWGLLALTAFDVLIVVLTVHEYRVQRRLREARRAAAAEGTAPATG</sequence>
<dbReference type="Proteomes" id="UP000515511">
    <property type="component" value="Chromosome"/>
</dbReference>
<dbReference type="RefSeq" id="WP_185277344.1">
    <property type="nucleotide sequence ID" value="NZ_CP043641.1"/>
</dbReference>
<keyword evidence="1" id="KW-1133">Transmembrane helix</keyword>
<dbReference type="AlphaFoldDB" id="A0A7G6Y6R1"/>
<evidence type="ECO:0000313" key="2">
    <source>
        <dbReference type="EMBL" id="QNE34176.1"/>
    </source>
</evidence>
<evidence type="ECO:0000313" key="3">
    <source>
        <dbReference type="Proteomes" id="UP000515511"/>
    </source>
</evidence>
<keyword evidence="1" id="KW-0812">Transmembrane</keyword>
<name>A0A7G6Y6R1_9MICO</name>
<feature type="transmembrane region" description="Helical" evidence="1">
    <location>
        <begin position="139"/>
        <end position="158"/>
    </location>
</feature>
<reference evidence="3" key="1">
    <citation type="submission" date="2019-09" db="EMBL/GenBank/DDBJ databases">
        <title>Antimicrobial potential of Antarctic Bacteria.</title>
        <authorList>
            <person name="Benaud N."/>
            <person name="Edwards R.J."/>
            <person name="Ferrari B.C."/>
        </authorList>
    </citation>
    <scope>NUCLEOTIDE SEQUENCE [LARGE SCALE GENOMIC DNA]</scope>
    <source>
        <strain evidence="3">INR9</strain>
    </source>
</reference>
<dbReference type="InterPro" id="IPR014591">
    <property type="entry name" value="UCP034455"/>
</dbReference>
<dbReference type="EMBL" id="CP043641">
    <property type="protein sequence ID" value="QNE34176.1"/>
    <property type="molecule type" value="Genomic_DNA"/>
</dbReference>
<proteinExistence type="predicted"/>
<dbReference type="KEGG" id="lse:F1C12_02855"/>
<dbReference type="PIRSF" id="PIRSF034455">
    <property type="entry name" value="UCP034455"/>
    <property type="match status" value="1"/>
</dbReference>